<gene>
    <name evidence="1" type="ORF">TBRA_LOCUS16447</name>
</gene>
<dbReference type="Proteomes" id="UP000479190">
    <property type="component" value="Unassembled WGS sequence"/>
</dbReference>
<reference evidence="1 2" key="1">
    <citation type="submission" date="2020-02" db="EMBL/GenBank/DDBJ databases">
        <authorList>
            <person name="Ferguson B K."/>
        </authorList>
    </citation>
    <scope>NUCLEOTIDE SEQUENCE [LARGE SCALE GENOMIC DNA]</scope>
</reference>
<protein>
    <submittedName>
        <fullName evidence="1">Uncharacterized protein</fullName>
    </submittedName>
</protein>
<keyword evidence="2" id="KW-1185">Reference proteome</keyword>
<dbReference type="EMBL" id="CADCXV010001501">
    <property type="protein sequence ID" value="CAB0044874.1"/>
    <property type="molecule type" value="Genomic_DNA"/>
</dbReference>
<accession>A0A6H5J9E4</accession>
<name>A0A6H5J9E4_9HYME</name>
<sequence>MFWPWRYLIRIISRKLRVRGVPALDSHTVCRYIYEQCRNTWGTCQSNKRHNHSCYSELARRLASRVWSRERERERGSDVVETQDRQSLLYSERAAGRAYVVAPDKLQMTTFCQTTRGQKPSARAPLASPNSVYIYMYGRSRAALPDPPNGLCVRVYVCRARSSRHHGTRLYMSGTETRRAADISSPFGITGHAVIGSFSLSLSLSLARFSCTRRVGAYEAPLSAAATLHVALSGDFYRFLTRPCATHYSLAFNGQPQPTGLCVPYARSSGHS</sequence>
<organism evidence="1 2">
    <name type="scientific">Trichogramma brassicae</name>
    <dbReference type="NCBI Taxonomy" id="86971"/>
    <lineage>
        <taxon>Eukaryota</taxon>
        <taxon>Metazoa</taxon>
        <taxon>Ecdysozoa</taxon>
        <taxon>Arthropoda</taxon>
        <taxon>Hexapoda</taxon>
        <taxon>Insecta</taxon>
        <taxon>Pterygota</taxon>
        <taxon>Neoptera</taxon>
        <taxon>Endopterygota</taxon>
        <taxon>Hymenoptera</taxon>
        <taxon>Apocrita</taxon>
        <taxon>Proctotrupomorpha</taxon>
        <taxon>Chalcidoidea</taxon>
        <taxon>Trichogrammatidae</taxon>
        <taxon>Trichogramma</taxon>
    </lineage>
</organism>
<dbReference type="AlphaFoldDB" id="A0A6H5J9E4"/>
<proteinExistence type="predicted"/>
<evidence type="ECO:0000313" key="1">
    <source>
        <dbReference type="EMBL" id="CAB0044874.1"/>
    </source>
</evidence>
<evidence type="ECO:0000313" key="2">
    <source>
        <dbReference type="Proteomes" id="UP000479190"/>
    </source>
</evidence>